<sequence length="231" mass="26035">MGLDGVEIIMNIEQAFGLTIKDGEAENVVTVNDLCFLVKKKLGNSHQSQCKTSRVFYKVRRSLVEVFHVKRADIRPSVRLSSLVPKEDIRKNWGRLKAELGVKIPDLQRPRWLEDAILYFTLVLAFCAFFAFGLEAFQLGLAVIIFSILSAIALYNVTKPLGIHIPGHVDKLSHFTYSVLSQNPSFIEEQRNAWADKEVFRLVQTIVAEQVNLPIEKVKPQSSLIDDLGIG</sequence>
<dbReference type="AlphaFoldDB" id="A0AAU8M2N4"/>
<gene>
    <name evidence="3" type="ORF">Q3M24_11620</name>
</gene>
<keyword evidence="1" id="KW-1133">Transmembrane helix</keyword>
<dbReference type="KEGG" id="eaj:Q3M24_11620"/>
<evidence type="ECO:0000259" key="2">
    <source>
        <dbReference type="PROSITE" id="PS50075"/>
    </source>
</evidence>
<reference evidence="3" key="1">
    <citation type="journal article" date="2024" name="Syst. Appl. Microbiol.">
        <title>First single-strain enrichments of Electrothrix cable bacteria, description of E. aestuarii sp. nov. and E. rattekaaiensis sp. nov., and proposal of a cable bacteria taxonomy following the rules of the SeqCode.</title>
        <authorList>
            <person name="Plum-Jensen L.E."/>
            <person name="Schramm A."/>
            <person name="Marshall I.P.G."/>
        </authorList>
    </citation>
    <scope>NUCLEOTIDE SEQUENCE</scope>
    <source>
        <strain evidence="3">Rat1</strain>
    </source>
</reference>
<feature type="domain" description="Carrier" evidence="2">
    <location>
        <begin position="1"/>
        <end position="42"/>
    </location>
</feature>
<dbReference type="EMBL" id="CP159373">
    <property type="protein sequence ID" value="XCN75340.1"/>
    <property type="molecule type" value="Genomic_DNA"/>
</dbReference>
<protein>
    <recommendedName>
        <fullName evidence="2">Carrier domain-containing protein</fullName>
    </recommendedName>
</protein>
<feature type="transmembrane region" description="Helical" evidence="1">
    <location>
        <begin position="116"/>
        <end position="133"/>
    </location>
</feature>
<dbReference type="InterPro" id="IPR036736">
    <property type="entry name" value="ACP-like_sf"/>
</dbReference>
<feature type="transmembrane region" description="Helical" evidence="1">
    <location>
        <begin position="139"/>
        <end position="157"/>
    </location>
</feature>
<dbReference type="Gene3D" id="1.10.1200.10">
    <property type="entry name" value="ACP-like"/>
    <property type="match status" value="1"/>
</dbReference>
<dbReference type="PROSITE" id="PS50075">
    <property type="entry name" value="CARRIER"/>
    <property type="match status" value="1"/>
</dbReference>
<name>A0AAU8M2N4_9BACT</name>
<proteinExistence type="predicted"/>
<organism evidence="3">
    <name type="scientific">Candidatus Electrothrix aestuarii</name>
    <dbReference type="NCBI Taxonomy" id="3062594"/>
    <lineage>
        <taxon>Bacteria</taxon>
        <taxon>Pseudomonadati</taxon>
        <taxon>Thermodesulfobacteriota</taxon>
        <taxon>Desulfobulbia</taxon>
        <taxon>Desulfobulbales</taxon>
        <taxon>Desulfobulbaceae</taxon>
        <taxon>Candidatus Electrothrix</taxon>
    </lineage>
</organism>
<keyword evidence="1" id="KW-0812">Transmembrane</keyword>
<dbReference type="InterPro" id="IPR009081">
    <property type="entry name" value="PP-bd_ACP"/>
</dbReference>
<evidence type="ECO:0000256" key="1">
    <source>
        <dbReference type="SAM" id="Phobius"/>
    </source>
</evidence>
<reference evidence="3" key="2">
    <citation type="submission" date="2024-06" db="EMBL/GenBank/DDBJ databases">
        <authorList>
            <person name="Plum-Jensen L.E."/>
            <person name="Schramm A."/>
            <person name="Marshall I.P.G."/>
        </authorList>
    </citation>
    <scope>NUCLEOTIDE SEQUENCE</scope>
    <source>
        <strain evidence="3">Rat1</strain>
    </source>
</reference>
<accession>A0AAU8M2N4</accession>
<dbReference type="SUPFAM" id="SSF47336">
    <property type="entry name" value="ACP-like"/>
    <property type="match status" value="1"/>
</dbReference>
<keyword evidence="1" id="KW-0472">Membrane</keyword>
<evidence type="ECO:0000313" key="3">
    <source>
        <dbReference type="EMBL" id="XCN75340.1"/>
    </source>
</evidence>